<accession>A0A7J7P1X7</accession>
<evidence type="ECO:0000256" key="4">
    <source>
        <dbReference type="ARBA" id="ARBA00022968"/>
    </source>
</evidence>
<evidence type="ECO:0000259" key="8">
    <source>
        <dbReference type="Pfam" id="PF13839"/>
    </source>
</evidence>
<dbReference type="InterPro" id="IPR025846">
    <property type="entry name" value="TBL_N"/>
</dbReference>
<name>A0A7J7P1X7_9MAGN</name>
<feature type="domain" description="Trichome birefringence-like N-terminal" evidence="9">
    <location>
        <begin position="27"/>
        <end position="79"/>
    </location>
</feature>
<dbReference type="GO" id="GO:0016413">
    <property type="term" value="F:O-acetyltransferase activity"/>
    <property type="evidence" value="ECO:0007669"/>
    <property type="project" value="InterPro"/>
</dbReference>
<keyword evidence="11" id="KW-1185">Reference proteome</keyword>
<proteinExistence type="inferred from homology"/>
<evidence type="ECO:0000313" key="11">
    <source>
        <dbReference type="Proteomes" id="UP000541444"/>
    </source>
</evidence>
<keyword evidence="6" id="KW-0472">Membrane</keyword>
<evidence type="ECO:0000313" key="10">
    <source>
        <dbReference type="EMBL" id="KAF6173194.1"/>
    </source>
</evidence>
<keyword evidence="3" id="KW-0812">Transmembrane</keyword>
<protein>
    <recommendedName>
        <fullName evidence="12">Trichome birefringence-like N-terminal domain-containing protein</fullName>
    </recommendedName>
</protein>
<feature type="domain" description="Trichome birefringence-like C-terminal" evidence="8">
    <location>
        <begin position="81"/>
        <end position="172"/>
    </location>
</feature>
<dbReference type="PANTHER" id="PTHR32285">
    <property type="entry name" value="PROTEIN TRICHOME BIREFRINGENCE-LIKE 9-RELATED"/>
    <property type="match status" value="1"/>
</dbReference>
<sequence length="282" mass="32044">MGLNTSIIVLVLLVLFELGRSQVGNNGCDFFKGSWVFDKAYPIYDATKCPFMEHEFGCQENGRPDRQYLKYRWKPSGCELVSFNGRDFLERSRGKNIMFVGDSLSLNQWVSLICMLQSVVPEANYTYRRTELLSAFTIPDYGVTVTLVHNVYLVDVVRERIGRVLKLDSIESGFFFFHFFLCCKISGTEWKDPTVKNCLNEKVPLSGSIYLGGSPQPVFVLKSVLRTMTKPVYLLDVTTLSQLRKDGHPSSYGLTGRTDCSHWCLAGVPDTWNHLLYNALIL</sequence>
<dbReference type="GO" id="GO:0005794">
    <property type="term" value="C:Golgi apparatus"/>
    <property type="evidence" value="ECO:0007669"/>
    <property type="project" value="TreeGrafter"/>
</dbReference>
<dbReference type="Pfam" id="PF13839">
    <property type="entry name" value="PC-Esterase"/>
    <property type="match status" value="2"/>
</dbReference>
<comment type="similarity">
    <text evidence="2">Belongs to the PC-esterase family. TBL subfamily.</text>
</comment>
<keyword evidence="4" id="KW-0735">Signal-anchor</keyword>
<evidence type="ECO:0000256" key="6">
    <source>
        <dbReference type="ARBA" id="ARBA00023136"/>
    </source>
</evidence>
<feature type="domain" description="Trichome birefringence-like C-terminal" evidence="8">
    <location>
        <begin position="176"/>
        <end position="278"/>
    </location>
</feature>
<dbReference type="InterPro" id="IPR029962">
    <property type="entry name" value="TBL"/>
</dbReference>
<feature type="signal peptide" evidence="7">
    <location>
        <begin position="1"/>
        <end position="21"/>
    </location>
</feature>
<keyword evidence="5" id="KW-1133">Transmembrane helix</keyword>
<gene>
    <name evidence="10" type="ORF">GIB67_028492</name>
</gene>
<organism evidence="10 11">
    <name type="scientific">Kingdonia uniflora</name>
    <dbReference type="NCBI Taxonomy" id="39325"/>
    <lineage>
        <taxon>Eukaryota</taxon>
        <taxon>Viridiplantae</taxon>
        <taxon>Streptophyta</taxon>
        <taxon>Embryophyta</taxon>
        <taxon>Tracheophyta</taxon>
        <taxon>Spermatophyta</taxon>
        <taxon>Magnoliopsida</taxon>
        <taxon>Ranunculales</taxon>
        <taxon>Circaeasteraceae</taxon>
        <taxon>Kingdonia</taxon>
    </lineage>
</organism>
<evidence type="ECO:0000256" key="3">
    <source>
        <dbReference type="ARBA" id="ARBA00022692"/>
    </source>
</evidence>
<dbReference type="PANTHER" id="PTHR32285:SF58">
    <property type="entry name" value="PROTEIN TRICHOME BIREFRINGENCE-LIKE 41"/>
    <property type="match status" value="1"/>
</dbReference>
<dbReference type="EMBL" id="JACGCM010000354">
    <property type="protein sequence ID" value="KAF6173194.1"/>
    <property type="molecule type" value="Genomic_DNA"/>
</dbReference>
<reference evidence="10 11" key="1">
    <citation type="journal article" date="2020" name="IScience">
        <title>Genome Sequencing of the Endangered Kingdonia uniflora (Circaeasteraceae, Ranunculales) Reveals Potential Mechanisms of Evolutionary Specialization.</title>
        <authorList>
            <person name="Sun Y."/>
            <person name="Deng T."/>
            <person name="Zhang A."/>
            <person name="Moore M.J."/>
            <person name="Landis J.B."/>
            <person name="Lin N."/>
            <person name="Zhang H."/>
            <person name="Zhang X."/>
            <person name="Huang J."/>
            <person name="Zhang X."/>
            <person name="Sun H."/>
            <person name="Wang H."/>
        </authorList>
    </citation>
    <scope>NUCLEOTIDE SEQUENCE [LARGE SCALE GENOMIC DNA]</scope>
    <source>
        <strain evidence="10">TB1705</strain>
        <tissue evidence="10">Leaf</tissue>
    </source>
</reference>
<keyword evidence="7" id="KW-0732">Signal</keyword>
<dbReference type="OrthoDB" id="630188at2759"/>
<comment type="caution">
    <text evidence="10">The sequence shown here is derived from an EMBL/GenBank/DDBJ whole genome shotgun (WGS) entry which is preliminary data.</text>
</comment>
<evidence type="ECO:0000256" key="2">
    <source>
        <dbReference type="ARBA" id="ARBA00007727"/>
    </source>
</evidence>
<dbReference type="Pfam" id="PF14416">
    <property type="entry name" value="PMR5N"/>
    <property type="match status" value="1"/>
</dbReference>
<evidence type="ECO:0008006" key="12">
    <source>
        <dbReference type="Google" id="ProtNLM"/>
    </source>
</evidence>
<feature type="chain" id="PRO_5029910985" description="Trichome birefringence-like N-terminal domain-containing protein" evidence="7">
    <location>
        <begin position="22"/>
        <end position="282"/>
    </location>
</feature>
<evidence type="ECO:0000256" key="5">
    <source>
        <dbReference type="ARBA" id="ARBA00022989"/>
    </source>
</evidence>
<evidence type="ECO:0000259" key="9">
    <source>
        <dbReference type="Pfam" id="PF14416"/>
    </source>
</evidence>
<dbReference type="GO" id="GO:0016020">
    <property type="term" value="C:membrane"/>
    <property type="evidence" value="ECO:0007669"/>
    <property type="project" value="UniProtKB-SubCell"/>
</dbReference>
<comment type="subcellular location">
    <subcellularLocation>
        <location evidence="1">Membrane</location>
        <topology evidence="1">Single-pass membrane protein</topology>
    </subcellularLocation>
</comment>
<dbReference type="AlphaFoldDB" id="A0A7J7P1X7"/>
<evidence type="ECO:0000256" key="1">
    <source>
        <dbReference type="ARBA" id="ARBA00004167"/>
    </source>
</evidence>
<dbReference type="Proteomes" id="UP000541444">
    <property type="component" value="Unassembled WGS sequence"/>
</dbReference>
<evidence type="ECO:0000256" key="7">
    <source>
        <dbReference type="SAM" id="SignalP"/>
    </source>
</evidence>
<dbReference type="InterPro" id="IPR026057">
    <property type="entry name" value="TBL_C"/>
</dbReference>